<keyword evidence="12" id="KW-0472">Membrane</keyword>
<feature type="domain" description="Protein kinase" evidence="18">
    <location>
        <begin position="114"/>
        <end position="339"/>
    </location>
</feature>
<comment type="catalytic activity">
    <reaction evidence="14">
        <text>L-threonyl-[protein] + ATP = O-phospho-L-threonyl-[protein] + ADP + H(+)</text>
        <dbReference type="Rhea" id="RHEA:46608"/>
        <dbReference type="Rhea" id="RHEA-COMP:11060"/>
        <dbReference type="Rhea" id="RHEA-COMP:11605"/>
        <dbReference type="ChEBI" id="CHEBI:15378"/>
        <dbReference type="ChEBI" id="CHEBI:30013"/>
        <dbReference type="ChEBI" id="CHEBI:30616"/>
        <dbReference type="ChEBI" id="CHEBI:61977"/>
        <dbReference type="ChEBI" id="CHEBI:456216"/>
        <dbReference type="EC" id="2.7.11.1"/>
    </reaction>
</comment>
<dbReference type="InterPro" id="IPR017441">
    <property type="entry name" value="Protein_kinase_ATP_BS"/>
</dbReference>
<dbReference type="PANTHER" id="PTHR48056">
    <property type="entry name" value="LRR RECEPTOR-LIKE SERINE/THREONINE-PROTEIN KINASE-RELATED"/>
    <property type="match status" value="1"/>
</dbReference>
<keyword evidence="5" id="KW-0808">Transferase</keyword>
<dbReference type="SUPFAM" id="SSF56112">
    <property type="entry name" value="Protein kinase-like (PK-like)"/>
    <property type="match status" value="1"/>
</dbReference>
<dbReference type="Pfam" id="PF00069">
    <property type="entry name" value="Pkinase"/>
    <property type="match status" value="1"/>
</dbReference>
<keyword evidence="10 16" id="KW-0067">ATP-binding</keyword>
<dbReference type="PROSITE" id="PS00107">
    <property type="entry name" value="PROTEIN_KINASE_ATP"/>
    <property type="match status" value="1"/>
</dbReference>
<evidence type="ECO:0000259" key="18">
    <source>
        <dbReference type="PROSITE" id="PS50011"/>
    </source>
</evidence>
<reference evidence="19" key="1">
    <citation type="submission" date="2019-12" db="EMBL/GenBank/DDBJ databases">
        <authorList>
            <person name="Scholes J."/>
        </authorList>
    </citation>
    <scope>NUCLEOTIDE SEQUENCE</scope>
</reference>
<dbReference type="PANTHER" id="PTHR48056:SF35">
    <property type="entry name" value="LRR RECEPTOR-LIKE SERINE_THREONINE-PROTEIN KINASE HSL2"/>
    <property type="match status" value="1"/>
</dbReference>
<comment type="caution">
    <text evidence="19">The sequence shown here is derived from an EMBL/GenBank/DDBJ whole genome shotgun (WGS) entry which is preliminary data.</text>
</comment>
<evidence type="ECO:0000256" key="17">
    <source>
        <dbReference type="RuleBase" id="RU000304"/>
    </source>
</evidence>
<gene>
    <name evidence="19" type="ORF">SHERM_06253</name>
</gene>
<dbReference type="EC" id="2.7.11.1" evidence="2"/>
<dbReference type="OrthoDB" id="2021138at2759"/>
<dbReference type="AlphaFoldDB" id="A0A9N7NZ33"/>
<evidence type="ECO:0000256" key="8">
    <source>
        <dbReference type="ARBA" id="ARBA00022741"/>
    </source>
</evidence>
<name>A0A9N7NZ33_STRHE</name>
<dbReference type="InterPro" id="IPR050647">
    <property type="entry name" value="Plant_LRR-RLKs"/>
</dbReference>
<organism evidence="19 20">
    <name type="scientific">Striga hermonthica</name>
    <name type="common">Purple witchweed</name>
    <name type="synonym">Buchnera hermonthica</name>
    <dbReference type="NCBI Taxonomy" id="68872"/>
    <lineage>
        <taxon>Eukaryota</taxon>
        <taxon>Viridiplantae</taxon>
        <taxon>Streptophyta</taxon>
        <taxon>Embryophyta</taxon>
        <taxon>Tracheophyta</taxon>
        <taxon>Spermatophyta</taxon>
        <taxon>Magnoliopsida</taxon>
        <taxon>eudicotyledons</taxon>
        <taxon>Gunneridae</taxon>
        <taxon>Pentapetalae</taxon>
        <taxon>asterids</taxon>
        <taxon>lamiids</taxon>
        <taxon>Lamiales</taxon>
        <taxon>Orobanchaceae</taxon>
        <taxon>Buchnereae</taxon>
        <taxon>Striga</taxon>
    </lineage>
</organism>
<dbReference type="GO" id="GO:0004674">
    <property type="term" value="F:protein serine/threonine kinase activity"/>
    <property type="evidence" value="ECO:0007669"/>
    <property type="project" value="UniProtKB-KW"/>
</dbReference>
<keyword evidence="13" id="KW-0325">Glycoprotein</keyword>
<evidence type="ECO:0000256" key="16">
    <source>
        <dbReference type="PROSITE-ProRule" id="PRU10141"/>
    </source>
</evidence>
<evidence type="ECO:0000256" key="12">
    <source>
        <dbReference type="ARBA" id="ARBA00023136"/>
    </source>
</evidence>
<dbReference type="PROSITE" id="PS00108">
    <property type="entry name" value="PROTEIN_KINASE_ST"/>
    <property type="match status" value="1"/>
</dbReference>
<evidence type="ECO:0000256" key="15">
    <source>
        <dbReference type="ARBA" id="ARBA00048679"/>
    </source>
</evidence>
<dbReference type="Proteomes" id="UP001153555">
    <property type="component" value="Unassembled WGS sequence"/>
</dbReference>
<dbReference type="FunFam" id="1.10.510.10:FF:001023">
    <property type="entry name" value="Os07g0541700 protein"/>
    <property type="match status" value="1"/>
</dbReference>
<evidence type="ECO:0000256" key="9">
    <source>
        <dbReference type="ARBA" id="ARBA00022777"/>
    </source>
</evidence>
<accession>A0A9N7NZ33</accession>
<dbReference type="PROSITE" id="PS50011">
    <property type="entry name" value="PROTEIN_KINASE_DOM"/>
    <property type="match status" value="1"/>
</dbReference>
<keyword evidence="7" id="KW-0677">Repeat</keyword>
<dbReference type="InterPro" id="IPR011009">
    <property type="entry name" value="Kinase-like_dom_sf"/>
</dbReference>
<evidence type="ECO:0000256" key="5">
    <source>
        <dbReference type="ARBA" id="ARBA00022679"/>
    </source>
</evidence>
<comment type="catalytic activity">
    <reaction evidence="15">
        <text>L-seryl-[protein] + ATP = O-phospho-L-seryl-[protein] + ADP + H(+)</text>
        <dbReference type="Rhea" id="RHEA:17989"/>
        <dbReference type="Rhea" id="RHEA-COMP:9863"/>
        <dbReference type="Rhea" id="RHEA-COMP:11604"/>
        <dbReference type="ChEBI" id="CHEBI:15378"/>
        <dbReference type="ChEBI" id="CHEBI:29999"/>
        <dbReference type="ChEBI" id="CHEBI:30616"/>
        <dbReference type="ChEBI" id="CHEBI:83421"/>
        <dbReference type="ChEBI" id="CHEBI:456216"/>
        <dbReference type="EC" id="2.7.11.1"/>
    </reaction>
</comment>
<sequence>MLGRFDTSRNKFSGVLPSCINKLLNLTELRMQGNNFSSEIPTNIGDLVQLTELDLQENRFSGIIPSELGELPHLTYLNPSNNMLSGVIPEELAKLKIIVFDKGAIGEEDVLASLKAENVIGSGGSGVVYKVVLKSGQEVAAKKLWEANLEEPEQVFRSEIETMGNIMHLNIVKLLFSCISEDYRILVYEYMKNGSLRDVLHGEGGGVLLDWPKRFAIAVGMAQGLAYLHHGCVPAIMHRDLKSNNILLDEEFRPKLADFEYGYTMKVTEKTDVYSFGIVLLELLTGKRPNDSTFGENTNIVAWVKDITVPSKTRGGNRDANIASLNKMLDPQMNADTIE</sequence>
<dbReference type="Gene3D" id="3.80.10.10">
    <property type="entry name" value="Ribonuclease Inhibitor"/>
    <property type="match status" value="1"/>
</dbReference>
<evidence type="ECO:0000313" key="20">
    <source>
        <dbReference type="Proteomes" id="UP001153555"/>
    </source>
</evidence>
<keyword evidence="3 17" id="KW-0723">Serine/threonine-protein kinase</keyword>
<keyword evidence="6" id="KW-0812">Transmembrane</keyword>
<evidence type="ECO:0000256" key="13">
    <source>
        <dbReference type="ARBA" id="ARBA00023180"/>
    </source>
</evidence>
<evidence type="ECO:0000256" key="3">
    <source>
        <dbReference type="ARBA" id="ARBA00022527"/>
    </source>
</evidence>
<dbReference type="InterPro" id="IPR001611">
    <property type="entry name" value="Leu-rich_rpt"/>
</dbReference>
<keyword evidence="9 19" id="KW-0418">Kinase</keyword>
<keyword evidence="20" id="KW-1185">Reference proteome</keyword>
<dbReference type="GO" id="GO:0033612">
    <property type="term" value="F:receptor serine/threonine kinase binding"/>
    <property type="evidence" value="ECO:0007669"/>
    <property type="project" value="TreeGrafter"/>
</dbReference>
<feature type="binding site" evidence="16">
    <location>
        <position position="143"/>
    </location>
    <ligand>
        <name>ATP</name>
        <dbReference type="ChEBI" id="CHEBI:30616"/>
    </ligand>
</feature>
<dbReference type="InterPro" id="IPR032675">
    <property type="entry name" value="LRR_dom_sf"/>
</dbReference>
<dbReference type="GO" id="GO:0016020">
    <property type="term" value="C:membrane"/>
    <property type="evidence" value="ECO:0007669"/>
    <property type="project" value="UniProtKB-SubCell"/>
</dbReference>
<dbReference type="InterPro" id="IPR000719">
    <property type="entry name" value="Prot_kinase_dom"/>
</dbReference>
<dbReference type="InterPro" id="IPR008271">
    <property type="entry name" value="Ser/Thr_kinase_AS"/>
</dbReference>
<dbReference type="FunFam" id="3.80.10.10:FF:000383">
    <property type="entry name" value="Leucine-rich repeat receptor protein kinase EMS1"/>
    <property type="match status" value="1"/>
</dbReference>
<keyword evidence="4" id="KW-0433">Leucine-rich repeat</keyword>
<dbReference type="SMART" id="SM00220">
    <property type="entry name" value="S_TKc"/>
    <property type="match status" value="1"/>
</dbReference>
<evidence type="ECO:0000256" key="14">
    <source>
        <dbReference type="ARBA" id="ARBA00047899"/>
    </source>
</evidence>
<evidence type="ECO:0000256" key="6">
    <source>
        <dbReference type="ARBA" id="ARBA00022692"/>
    </source>
</evidence>
<evidence type="ECO:0000256" key="10">
    <source>
        <dbReference type="ARBA" id="ARBA00022840"/>
    </source>
</evidence>
<keyword evidence="11" id="KW-1133">Transmembrane helix</keyword>
<dbReference type="EMBL" id="CACSLK010031421">
    <property type="protein sequence ID" value="CAA0839691.1"/>
    <property type="molecule type" value="Genomic_DNA"/>
</dbReference>
<dbReference type="SUPFAM" id="SSF52058">
    <property type="entry name" value="L domain-like"/>
    <property type="match status" value="1"/>
</dbReference>
<evidence type="ECO:0000313" key="19">
    <source>
        <dbReference type="EMBL" id="CAA0839691.1"/>
    </source>
</evidence>
<proteinExistence type="inferred from homology"/>
<keyword evidence="8 16" id="KW-0547">Nucleotide-binding</keyword>
<dbReference type="Pfam" id="PF00560">
    <property type="entry name" value="LRR_1"/>
    <property type="match status" value="2"/>
</dbReference>
<evidence type="ECO:0000256" key="7">
    <source>
        <dbReference type="ARBA" id="ARBA00022737"/>
    </source>
</evidence>
<evidence type="ECO:0000256" key="4">
    <source>
        <dbReference type="ARBA" id="ARBA00022614"/>
    </source>
</evidence>
<comment type="subcellular location">
    <subcellularLocation>
        <location evidence="1">Membrane</location>
    </subcellularLocation>
</comment>
<evidence type="ECO:0000256" key="11">
    <source>
        <dbReference type="ARBA" id="ARBA00022989"/>
    </source>
</evidence>
<evidence type="ECO:0000256" key="1">
    <source>
        <dbReference type="ARBA" id="ARBA00004370"/>
    </source>
</evidence>
<protein>
    <recommendedName>
        <fullName evidence="2">non-specific serine/threonine protein kinase</fullName>
        <ecNumber evidence="2">2.7.11.1</ecNumber>
    </recommendedName>
</protein>
<dbReference type="Gene3D" id="1.10.510.10">
    <property type="entry name" value="Transferase(Phosphotransferase) domain 1"/>
    <property type="match status" value="2"/>
</dbReference>
<evidence type="ECO:0000256" key="2">
    <source>
        <dbReference type="ARBA" id="ARBA00012513"/>
    </source>
</evidence>
<comment type="similarity">
    <text evidence="17">Belongs to the protein kinase superfamily.</text>
</comment>
<dbReference type="GO" id="GO:0005524">
    <property type="term" value="F:ATP binding"/>
    <property type="evidence" value="ECO:0007669"/>
    <property type="project" value="UniProtKB-UniRule"/>
</dbReference>
<keyword evidence="19" id="KW-0675">Receptor</keyword>